<protein>
    <submittedName>
        <fullName evidence="1">Uncharacterized protein</fullName>
    </submittedName>
</protein>
<sequence length="377" mass="42774">MINIIETATWVLSLSNPNLRTLISSGSSFGTKEWILEEQDFPKGTGYLKKSGSSYKCSLEKLLLATGVAMTNADSPNSYESWYAILKHINTFTADKMLFAEESFKDLDFHKKTISADEIGMGACLCLMSDIYGIKFAADADYFMKKTINNTSSPYYRYSLKSVGKYRKNGNQKPDFFCISDSREGVVVEAKGTFGPYSNLKNPLNKGKNQVQNVTLIGIKMRPNASRLVMATQIPIYNVNTKSWPHTIIKDPEENNLIKVNVTEEEIARLSLAKTFCFMGLYDVADDFLNFKSIGYWIEEIESMRYQYTDSKYYIVNSDLYGNYFAYMPQIFEAIRISEKDSLVKGLIETGFYESESMQETEAEIFLSNGFGVLRNS</sequence>
<proteinExistence type="predicted"/>
<dbReference type="RefSeq" id="WP_017896036.1">
    <property type="nucleotide sequence ID" value="NZ_CBXI010000020.1"/>
</dbReference>
<organism evidence="1 2">
    <name type="scientific">Clostridium tyrobutyricum DIVETGP</name>
    <dbReference type="NCBI Taxonomy" id="1408889"/>
    <lineage>
        <taxon>Bacteria</taxon>
        <taxon>Bacillati</taxon>
        <taxon>Bacillota</taxon>
        <taxon>Clostridia</taxon>
        <taxon>Eubacteriales</taxon>
        <taxon>Clostridiaceae</taxon>
        <taxon>Clostridium</taxon>
    </lineage>
</organism>
<name>W6N4N8_CLOTY</name>
<dbReference type="OrthoDB" id="8400502at2"/>
<evidence type="ECO:0000313" key="2">
    <source>
        <dbReference type="Proteomes" id="UP000019482"/>
    </source>
</evidence>
<dbReference type="GeneID" id="29420560"/>
<accession>W6N4N8</accession>
<comment type="caution">
    <text evidence="1">The sequence shown here is derived from an EMBL/GenBank/DDBJ whole genome shotgun (WGS) entry which is preliminary data.</text>
</comment>
<gene>
    <name evidence="1" type="ORF">CTDIVETGP_1226</name>
</gene>
<keyword evidence="2" id="KW-1185">Reference proteome</keyword>
<dbReference type="EMBL" id="CBXI010000020">
    <property type="protein sequence ID" value="CDL91156.1"/>
    <property type="molecule type" value="Genomic_DNA"/>
</dbReference>
<reference evidence="1 2" key="1">
    <citation type="journal article" date="2015" name="Genome Announc.">
        <title>Draft Genome Sequence of Clostridium tyrobutyricum Strain DIVETGP, Isolated from Cow's Milk for Grana Padano Production.</title>
        <authorList>
            <person name="Soggiu A."/>
            <person name="Piras C."/>
            <person name="Gaiarsa S."/>
            <person name="Sassera D."/>
            <person name="Roncada P."/>
            <person name="Bendixen E."/>
            <person name="Brasca M."/>
            <person name="Bonizzi L."/>
        </authorList>
    </citation>
    <scope>NUCLEOTIDE SEQUENCE [LARGE SCALE GENOMIC DNA]</scope>
    <source>
        <strain evidence="1 2">DIVETGP</strain>
    </source>
</reference>
<dbReference type="AlphaFoldDB" id="W6N4N8"/>
<dbReference type="Proteomes" id="UP000019482">
    <property type="component" value="Unassembled WGS sequence"/>
</dbReference>
<evidence type="ECO:0000313" key="1">
    <source>
        <dbReference type="EMBL" id="CDL91156.1"/>
    </source>
</evidence>